<organism evidence="2 3">
    <name type="scientific">Sporolactobacillus inulinus CASD</name>
    <dbReference type="NCBI Taxonomy" id="1069536"/>
    <lineage>
        <taxon>Bacteria</taxon>
        <taxon>Bacillati</taxon>
        <taxon>Bacillota</taxon>
        <taxon>Bacilli</taxon>
        <taxon>Bacillales</taxon>
        <taxon>Sporolactobacillaceae</taxon>
        <taxon>Sporolactobacillus</taxon>
    </lineage>
</organism>
<sequence>MKNKKLIIILSLILIIFIVCGLTFLFLEKGQESKNDPLIWFSTEKAAIKSAIEEQTSGNSILLKGTNYINGKKAIPVYFKNKKDGEGFIVIVLEKKGGKYATLLNGSGAAVSDPPGLSEGQEVVPGIIFKLDKKHRYILYFGKNKNHSKSITLKGNKKIVPLYVNNTDIYYRLERY</sequence>
<gene>
    <name evidence="2" type="ORF">SINU_11740</name>
</gene>
<dbReference type="Proteomes" id="UP000035553">
    <property type="component" value="Unassembled WGS sequence"/>
</dbReference>
<dbReference type="AlphaFoldDB" id="A0A0U1QLT8"/>
<evidence type="ECO:0000313" key="2">
    <source>
        <dbReference type="EMBL" id="KLI01751.1"/>
    </source>
</evidence>
<evidence type="ECO:0000256" key="1">
    <source>
        <dbReference type="SAM" id="Phobius"/>
    </source>
</evidence>
<keyword evidence="1" id="KW-0472">Membrane</keyword>
<keyword evidence="1" id="KW-0812">Transmembrane</keyword>
<keyword evidence="1" id="KW-1133">Transmembrane helix</keyword>
<accession>A0A0U1QLT8</accession>
<name>A0A0U1QLT8_9BACL</name>
<proteinExistence type="predicted"/>
<reference evidence="2 3" key="1">
    <citation type="journal article" date="2011" name="J. Bacteriol.">
        <title>Draft genome sequence of Sporolactobacillus inulinus strain CASD, an efficient D-lactic acid-producing bacterium with high-concentration lactate tolerance capability.</title>
        <authorList>
            <person name="Yu B."/>
            <person name="Su F."/>
            <person name="Wang L."/>
            <person name="Xu K."/>
            <person name="Zhao B."/>
            <person name="Xu P."/>
        </authorList>
    </citation>
    <scope>NUCLEOTIDE SEQUENCE [LARGE SCALE GENOMIC DNA]</scope>
    <source>
        <strain evidence="2 3">CASD</strain>
    </source>
</reference>
<protein>
    <submittedName>
        <fullName evidence="2">Uncharacterized protein</fullName>
    </submittedName>
</protein>
<evidence type="ECO:0000313" key="3">
    <source>
        <dbReference type="Proteomes" id="UP000035553"/>
    </source>
</evidence>
<comment type="caution">
    <text evidence="2">The sequence shown here is derived from an EMBL/GenBank/DDBJ whole genome shotgun (WGS) entry which is preliminary data.</text>
</comment>
<dbReference type="EMBL" id="AFVQ02000167">
    <property type="protein sequence ID" value="KLI01751.1"/>
    <property type="molecule type" value="Genomic_DNA"/>
</dbReference>
<keyword evidence="3" id="KW-1185">Reference proteome</keyword>
<feature type="transmembrane region" description="Helical" evidence="1">
    <location>
        <begin position="6"/>
        <end position="27"/>
    </location>
</feature>
<dbReference type="RefSeq" id="WP_010027510.1">
    <property type="nucleotide sequence ID" value="NZ_AFVQ02000167.1"/>
</dbReference>